<dbReference type="Proteomes" id="UP000308005">
    <property type="component" value="Unassembled WGS sequence"/>
</dbReference>
<sequence>MPKSSIIATTSNKLRLRIGWQVCSELAPICRSRPDLKIIAQELILLALGHRSPASYQRTVQDSTVTGAGLTLVTEEVEGLKTSDSTWRCREFAYYKWLQELRVAGCEYVDLAQVKRTRTVFAQFQGPKTRAHVLEWAKFFKPFAGLLAKRALGDHTGKAEHGIISRDARGFQPINEWHNYNSFWRSVGDSARFNTTHVQLDRGWLPRANIQLEHGFEGVASENAVWSIWPRWIEGALVLCASVHLPAHSFVGILPGRPGFIAEEVPAGVVEGPEPGLYMELGSRVGLLSTISRTKTYAEGNVIVTWEPYADEMSSGHTCFHLVLFTYRAIELCQPLVPWDHMTKCHVEGGQISSKYDNGIVLTEIFVESISENNDVIEARLDSDVWMKSLLRGPHSRKFKIIREKQTQYVHAREAQLEDLRKIDGFEEMTFRFCADLRTYIGNQEAIDRLDKINSEFYLGAPYMHQNSAITPDCLDDNEEDPEGLGCIMNSTMVSELGLERSSSLPTLMPLLQCIRLRLRLPSSPTSGPGPKPSTAIPEIEVVNLDDESDDSEGQVAPPHAGIEVITLADDSDEVGTLDGNSQNSQSPPRRQQPVPAQRAIFGEESPSRSPSPHRVALAVSRTGSAMSGILHNGSRSSSVVSGSRRGSVMSDVDYHGIFPGSSLFYTGTTPSPTKDEHQHVELVDEDVLGPDDPIPTPPRVLNSVISSHLPQPCPELFGL</sequence>
<feature type="compositionally biased region" description="Low complexity" evidence="1">
    <location>
        <begin position="581"/>
        <end position="597"/>
    </location>
</feature>
<accession>A0A4V4KJI0</accession>
<dbReference type="AlphaFoldDB" id="A0A4V4KJI0"/>
<evidence type="ECO:0000313" key="2">
    <source>
        <dbReference type="EMBL" id="THZ19021.1"/>
    </source>
</evidence>
<feature type="region of interest" description="Disordered" evidence="1">
    <location>
        <begin position="573"/>
        <end position="597"/>
    </location>
</feature>
<evidence type="ECO:0000313" key="3">
    <source>
        <dbReference type="Proteomes" id="UP000308005"/>
    </source>
</evidence>
<comment type="caution">
    <text evidence="2">The sequence shown here is derived from an EMBL/GenBank/DDBJ whole genome shotgun (WGS) entry which is preliminary data.</text>
</comment>
<reference evidence="2 3" key="1">
    <citation type="submission" date="2018-10" db="EMBL/GenBank/DDBJ databases">
        <title>Fifty Aureobasidium pullulans genomes reveal a recombining polyextremotolerant generalist.</title>
        <authorList>
            <person name="Gostincar C."/>
            <person name="Turk M."/>
            <person name="Zajc J."/>
            <person name="Gunde-Cimerman N."/>
        </authorList>
    </citation>
    <scope>NUCLEOTIDE SEQUENCE [LARGE SCALE GENOMIC DNA]</scope>
    <source>
        <strain evidence="2 3">EXF-3863</strain>
    </source>
</reference>
<name>A0A4V4KJI0_AURPU</name>
<proteinExistence type="predicted"/>
<evidence type="ECO:0000256" key="1">
    <source>
        <dbReference type="SAM" id="MobiDB-lite"/>
    </source>
</evidence>
<gene>
    <name evidence="2" type="ORF">D6C91_05279</name>
</gene>
<protein>
    <submittedName>
        <fullName evidence="2">Uncharacterized protein</fullName>
    </submittedName>
</protein>
<organism evidence="2 3">
    <name type="scientific">Aureobasidium pullulans</name>
    <name type="common">Black yeast</name>
    <name type="synonym">Pullularia pullulans</name>
    <dbReference type="NCBI Taxonomy" id="5580"/>
    <lineage>
        <taxon>Eukaryota</taxon>
        <taxon>Fungi</taxon>
        <taxon>Dikarya</taxon>
        <taxon>Ascomycota</taxon>
        <taxon>Pezizomycotina</taxon>
        <taxon>Dothideomycetes</taxon>
        <taxon>Dothideomycetidae</taxon>
        <taxon>Dothideales</taxon>
        <taxon>Saccotheciaceae</taxon>
        <taxon>Aureobasidium</taxon>
    </lineage>
</organism>
<dbReference type="EMBL" id="QZBM01000224">
    <property type="protein sequence ID" value="THZ19021.1"/>
    <property type="molecule type" value="Genomic_DNA"/>
</dbReference>